<reference evidence="1 2" key="1">
    <citation type="submission" date="2013-12" db="EMBL/GenBank/DDBJ databases">
        <title>Comparative genomics of Petrotoga isolates.</title>
        <authorList>
            <person name="Nesbo C.L."/>
            <person name="Charchuk R."/>
            <person name="Chow K."/>
        </authorList>
    </citation>
    <scope>NUCLEOTIDE SEQUENCE [LARGE SCALE GENOMIC DNA]</scope>
    <source>
        <strain evidence="1 2">DSM 13574</strain>
    </source>
</reference>
<protein>
    <submittedName>
        <fullName evidence="1">Uncharacterized protein</fullName>
    </submittedName>
</protein>
<evidence type="ECO:0000313" key="2">
    <source>
        <dbReference type="Proteomes" id="UP000236434"/>
    </source>
</evidence>
<name>A0A2K1P6X0_9BACT</name>
<proteinExistence type="predicted"/>
<dbReference type="AlphaFoldDB" id="A0A2K1P6X0"/>
<dbReference type="EMBL" id="AZRL01000002">
    <property type="protein sequence ID" value="PNR98544.1"/>
    <property type="molecule type" value="Genomic_DNA"/>
</dbReference>
<gene>
    <name evidence="1" type="ORF">X929_00425</name>
</gene>
<organism evidence="1 2">
    <name type="scientific">Petrotoga olearia DSM 13574</name>
    <dbReference type="NCBI Taxonomy" id="1122955"/>
    <lineage>
        <taxon>Bacteria</taxon>
        <taxon>Thermotogati</taxon>
        <taxon>Thermotogota</taxon>
        <taxon>Thermotogae</taxon>
        <taxon>Petrotogales</taxon>
        <taxon>Petrotogaceae</taxon>
        <taxon>Petrotoga</taxon>
    </lineage>
</organism>
<comment type="caution">
    <text evidence="1">The sequence shown here is derived from an EMBL/GenBank/DDBJ whole genome shotgun (WGS) entry which is preliminary data.</text>
</comment>
<sequence length="70" mass="8436">MLLKNPNNLTKKDKVRLDETLRNGFKEEQHLDTVQAYGLVLEFKKMFDYKKPSYVIKYFLFFFIAVDKLN</sequence>
<accession>A0A2K1P6X0</accession>
<evidence type="ECO:0000313" key="1">
    <source>
        <dbReference type="EMBL" id="PNR98544.1"/>
    </source>
</evidence>
<dbReference type="Proteomes" id="UP000236434">
    <property type="component" value="Unassembled WGS sequence"/>
</dbReference>